<keyword evidence="2 7" id="KW-0812">Transmembrane</keyword>
<dbReference type="Proteomes" id="UP000018144">
    <property type="component" value="Unassembled WGS sequence"/>
</dbReference>
<organism evidence="9 10">
    <name type="scientific">Pyronema omphalodes (strain CBS 100304)</name>
    <name type="common">Pyronema confluens</name>
    <dbReference type="NCBI Taxonomy" id="1076935"/>
    <lineage>
        <taxon>Eukaryota</taxon>
        <taxon>Fungi</taxon>
        <taxon>Dikarya</taxon>
        <taxon>Ascomycota</taxon>
        <taxon>Pezizomycotina</taxon>
        <taxon>Pezizomycetes</taxon>
        <taxon>Pezizales</taxon>
        <taxon>Pyronemataceae</taxon>
        <taxon>Pyronema</taxon>
    </lineage>
</organism>
<feature type="transmembrane region" description="Helical" evidence="7">
    <location>
        <begin position="20"/>
        <end position="43"/>
    </location>
</feature>
<sequence>MATTMDAATLLARASETKVPVVHAVCIAFMVHTVIVVGLRLYSRIAVVKAIGSDDILIVLAALFSEAFCIIILICTKYGLGRHIETVTAEEMQHYLQAVWASALAYNITLGFIKASSLALYLRLTPNTTFRRVVLFMLAVVICQATANVITVIFQCNPVSYLWEQLLPGAIGKCININAFYLANAALTITTDFLTYTLPMPTLWGLQMPKQQKIALMGILGLGGFAVLSSIIRITYVVPMLTSIDPTCTNPFFNHKNEPLLMIMVGVIAEPMYWSVIETNVGILAISIPSYRVLVRRFFPKLLGSYSGGQTDPYSHEHSRKKTRNSSYGLRSFDPHERALGMDVVITKNDSEEQILGTQRIPEGKIVANTTVTQSVSHHL</sequence>
<evidence type="ECO:0000313" key="9">
    <source>
        <dbReference type="EMBL" id="CCX34728.1"/>
    </source>
</evidence>
<keyword evidence="4 7" id="KW-0472">Membrane</keyword>
<keyword evidence="10" id="KW-1185">Reference proteome</keyword>
<dbReference type="GO" id="GO:0016020">
    <property type="term" value="C:membrane"/>
    <property type="evidence" value="ECO:0007669"/>
    <property type="project" value="UniProtKB-SubCell"/>
</dbReference>
<name>U4LY30_PYROM</name>
<evidence type="ECO:0000256" key="5">
    <source>
        <dbReference type="ARBA" id="ARBA00038359"/>
    </source>
</evidence>
<evidence type="ECO:0000259" key="8">
    <source>
        <dbReference type="Pfam" id="PF20684"/>
    </source>
</evidence>
<reference evidence="9 10" key="1">
    <citation type="journal article" date="2013" name="PLoS Genet.">
        <title>The genome and development-dependent transcriptomes of Pyronema confluens: a window into fungal evolution.</title>
        <authorList>
            <person name="Traeger S."/>
            <person name="Altegoer F."/>
            <person name="Freitag M."/>
            <person name="Gabaldon T."/>
            <person name="Kempken F."/>
            <person name="Kumar A."/>
            <person name="Marcet-Houben M."/>
            <person name="Poggeler S."/>
            <person name="Stajich J.E."/>
            <person name="Nowrousian M."/>
        </authorList>
    </citation>
    <scope>NUCLEOTIDE SEQUENCE [LARGE SCALE GENOMIC DNA]</scope>
    <source>
        <strain evidence="10">CBS 100304</strain>
        <tissue evidence="9">Vegetative mycelium</tissue>
    </source>
</reference>
<evidence type="ECO:0000313" key="10">
    <source>
        <dbReference type="Proteomes" id="UP000018144"/>
    </source>
</evidence>
<dbReference type="Pfam" id="PF20684">
    <property type="entry name" value="Fung_rhodopsin"/>
    <property type="match status" value="1"/>
</dbReference>
<evidence type="ECO:0000256" key="4">
    <source>
        <dbReference type="ARBA" id="ARBA00023136"/>
    </source>
</evidence>
<evidence type="ECO:0000256" key="6">
    <source>
        <dbReference type="SAM" id="MobiDB-lite"/>
    </source>
</evidence>
<dbReference type="PANTHER" id="PTHR33048">
    <property type="entry name" value="PTH11-LIKE INTEGRAL MEMBRANE PROTEIN (AFU_ORTHOLOGUE AFUA_5G11245)"/>
    <property type="match status" value="1"/>
</dbReference>
<feature type="transmembrane region" description="Helical" evidence="7">
    <location>
        <begin position="175"/>
        <end position="194"/>
    </location>
</feature>
<evidence type="ECO:0000256" key="2">
    <source>
        <dbReference type="ARBA" id="ARBA00022692"/>
    </source>
</evidence>
<proteinExistence type="inferred from homology"/>
<protein>
    <recommendedName>
        <fullName evidence="8">Rhodopsin domain-containing protein</fullName>
    </recommendedName>
</protein>
<dbReference type="eggNOG" id="ENOG502R3ID">
    <property type="taxonomic scope" value="Eukaryota"/>
</dbReference>
<gene>
    <name evidence="9" type="ORF">PCON_04235</name>
</gene>
<dbReference type="InterPro" id="IPR049326">
    <property type="entry name" value="Rhodopsin_dom_fungi"/>
</dbReference>
<comment type="similarity">
    <text evidence="5">Belongs to the SAT4 family.</text>
</comment>
<dbReference type="AlphaFoldDB" id="U4LY30"/>
<dbReference type="EMBL" id="HF936612">
    <property type="protein sequence ID" value="CCX34728.1"/>
    <property type="molecule type" value="Genomic_DNA"/>
</dbReference>
<feature type="transmembrane region" description="Helical" evidence="7">
    <location>
        <begin position="100"/>
        <end position="122"/>
    </location>
</feature>
<feature type="transmembrane region" description="Helical" evidence="7">
    <location>
        <begin position="134"/>
        <end position="155"/>
    </location>
</feature>
<evidence type="ECO:0000256" key="1">
    <source>
        <dbReference type="ARBA" id="ARBA00004141"/>
    </source>
</evidence>
<evidence type="ECO:0000256" key="3">
    <source>
        <dbReference type="ARBA" id="ARBA00022989"/>
    </source>
</evidence>
<dbReference type="OrthoDB" id="5393606at2759"/>
<evidence type="ECO:0000256" key="7">
    <source>
        <dbReference type="SAM" id="Phobius"/>
    </source>
</evidence>
<dbReference type="OMA" id="CLTSWAF"/>
<feature type="region of interest" description="Disordered" evidence="6">
    <location>
        <begin position="309"/>
        <end position="328"/>
    </location>
</feature>
<dbReference type="PANTHER" id="PTHR33048:SF114">
    <property type="entry name" value="MEMBRANE PROTEIN PTH11-LIKE, PUTATIVE (AFU_ORTHOLOGUE AFUA_7G06620)-RELATED"/>
    <property type="match status" value="1"/>
</dbReference>
<dbReference type="InterPro" id="IPR052337">
    <property type="entry name" value="SAT4-like"/>
</dbReference>
<feature type="domain" description="Rhodopsin" evidence="8">
    <location>
        <begin position="39"/>
        <end position="297"/>
    </location>
</feature>
<keyword evidence="3 7" id="KW-1133">Transmembrane helix</keyword>
<feature type="transmembrane region" description="Helical" evidence="7">
    <location>
        <begin position="214"/>
        <end position="236"/>
    </location>
</feature>
<comment type="subcellular location">
    <subcellularLocation>
        <location evidence="1">Membrane</location>
        <topology evidence="1">Multi-pass membrane protein</topology>
    </subcellularLocation>
</comment>
<accession>U4LY30</accession>
<feature type="transmembrane region" description="Helical" evidence="7">
    <location>
        <begin position="55"/>
        <end position="80"/>
    </location>
</feature>
<dbReference type="STRING" id="1076935.U4LY30"/>